<dbReference type="Proteomes" id="UP000027866">
    <property type="component" value="Unassembled WGS sequence"/>
</dbReference>
<accession>A0A074MJ29</accession>
<dbReference type="AlphaFoldDB" id="A0A074MJ29"/>
<dbReference type="EMBL" id="JMIX01000008">
    <property type="protein sequence ID" value="KEO92810.1"/>
    <property type="molecule type" value="Genomic_DNA"/>
</dbReference>
<dbReference type="Gene3D" id="1.10.3210.10">
    <property type="entry name" value="Hypothetical protein af1432"/>
    <property type="match status" value="1"/>
</dbReference>
<dbReference type="KEGG" id="elq:Ga0102493_111869"/>
<sequence length="524" mass="56268">MSSRKQRHDREGIFAGNTASRAIIDIGSNTVRLVIYGGSMRAPTVLLNEKVTARLGSAMADTGRLADDSIDLAMRALKRFVLLLDDLEIADVECVATAAVREAENGGEFVEALQALGLAPRVISGEEEGRLSAMGVAGAFPGASGIVADLGGGSLELVKLEGDETHDAASLALGTLRLPDFRSDDAVGGGSKDVRSDMRKALEKALRKSGWGEDSFARSEGAERTLYLVGGTWRAMAVFAMQEQGHPLSDPHGFELERDQAEALAGSLAALGPEDLRPRERISSMRAEKLPDAAVLLLALIGRLAPERLVFSSWGLREGLLYDRLEPHGKAQDPLLAGISVFATQRGAPPPLAARVAAWTVDAAPARNHGSERLRLAATMLALASMQIEPNIRLPQAVDWALHKRWIAIDGKGRAMMAAAIAANGNRTDLPQEVHDLVSDEAIVEAQVWGFAIRLARRLGARSRRSLQVSRLLVDKDVLVLRLAESHADLFGVPNEKDMKLLANAKGLDWRVDIVADDALRNDG</sequence>
<evidence type="ECO:0000313" key="2">
    <source>
        <dbReference type="EMBL" id="KEO92810.1"/>
    </source>
</evidence>
<comment type="caution">
    <text evidence="2">The sequence shown here is derived from an EMBL/GenBank/DDBJ whole genome shotgun (WGS) entry which is preliminary data.</text>
</comment>
<dbReference type="GO" id="GO:0006357">
    <property type="term" value="P:regulation of transcription by RNA polymerase II"/>
    <property type="evidence" value="ECO:0007669"/>
    <property type="project" value="TreeGrafter"/>
</dbReference>
<dbReference type="RefSeq" id="WP_051698042.1">
    <property type="nucleotide sequence ID" value="NZ_CP017057.1"/>
</dbReference>
<protein>
    <submittedName>
        <fullName evidence="2">Exopolyphosphatase</fullName>
    </submittedName>
</protein>
<evidence type="ECO:0000313" key="3">
    <source>
        <dbReference type="Proteomes" id="UP000027866"/>
    </source>
</evidence>
<dbReference type="PANTHER" id="PTHR30005:SF0">
    <property type="entry name" value="RETROGRADE REGULATION PROTEIN 2"/>
    <property type="match status" value="1"/>
</dbReference>
<feature type="domain" description="Ppx/GppA phosphatase N-terminal" evidence="1">
    <location>
        <begin position="42"/>
        <end position="326"/>
    </location>
</feature>
<organism evidence="2 3">
    <name type="scientific">Erythrobacter litoralis</name>
    <dbReference type="NCBI Taxonomy" id="39960"/>
    <lineage>
        <taxon>Bacteria</taxon>
        <taxon>Pseudomonadati</taxon>
        <taxon>Pseudomonadota</taxon>
        <taxon>Alphaproteobacteria</taxon>
        <taxon>Sphingomonadales</taxon>
        <taxon>Erythrobacteraceae</taxon>
        <taxon>Erythrobacter/Porphyrobacter group</taxon>
        <taxon>Erythrobacter</taxon>
    </lineage>
</organism>
<dbReference type="CDD" id="cd24052">
    <property type="entry name" value="ASKHA_NBD_HpPPX-GppA-like"/>
    <property type="match status" value="1"/>
</dbReference>
<dbReference type="Gene3D" id="3.30.420.40">
    <property type="match status" value="1"/>
</dbReference>
<dbReference type="InterPro" id="IPR003695">
    <property type="entry name" value="Ppx_GppA_N"/>
</dbReference>
<dbReference type="InterPro" id="IPR050273">
    <property type="entry name" value="GppA/Ppx_hydrolase"/>
</dbReference>
<keyword evidence="3" id="KW-1185">Reference proteome</keyword>
<dbReference type="Pfam" id="PF02541">
    <property type="entry name" value="Ppx-GppA"/>
    <property type="match status" value="1"/>
</dbReference>
<dbReference type="OrthoDB" id="3698573at2"/>
<dbReference type="PATRIC" id="fig|39960.10.peg.957"/>
<gene>
    <name evidence="2" type="ORF">EH32_13540</name>
</gene>
<evidence type="ECO:0000259" key="1">
    <source>
        <dbReference type="Pfam" id="PF02541"/>
    </source>
</evidence>
<dbReference type="PANTHER" id="PTHR30005">
    <property type="entry name" value="EXOPOLYPHOSPHATASE"/>
    <property type="match status" value="1"/>
</dbReference>
<reference evidence="2 3" key="1">
    <citation type="submission" date="2014-04" db="EMBL/GenBank/DDBJ databases">
        <title>A comprehensive comparison of genomes of Erythrobacter spp. Strains.</title>
        <authorList>
            <person name="Zheng Q."/>
        </authorList>
    </citation>
    <scope>NUCLEOTIDE SEQUENCE [LARGE SCALE GENOMIC DNA]</scope>
    <source>
        <strain evidence="2 3">DSM 8509</strain>
    </source>
</reference>
<name>A0A074MJ29_9SPHN</name>
<proteinExistence type="predicted"/>
<dbReference type="Gene3D" id="3.30.420.150">
    <property type="entry name" value="Exopolyphosphatase. Domain 2"/>
    <property type="match status" value="1"/>
</dbReference>
<dbReference type="SUPFAM" id="SSF53067">
    <property type="entry name" value="Actin-like ATPase domain"/>
    <property type="match status" value="2"/>
</dbReference>
<dbReference type="InterPro" id="IPR043129">
    <property type="entry name" value="ATPase_NBD"/>
</dbReference>